<evidence type="ECO:0000256" key="5">
    <source>
        <dbReference type="ARBA" id="ARBA00022777"/>
    </source>
</evidence>
<protein>
    <recommendedName>
        <fullName evidence="2">histidine kinase</fullName>
        <ecNumber evidence="2">2.7.13.3</ecNumber>
    </recommendedName>
</protein>
<evidence type="ECO:0000256" key="4">
    <source>
        <dbReference type="ARBA" id="ARBA00022679"/>
    </source>
</evidence>
<dbReference type="InterPro" id="IPR000014">
    <property type="entry name" value="PAS"/>
</dbReference>
<evidence type="ECO:0000256" key="3">
    <source>
        <dbReference type="ARBA" id="ARBA00022553"/>
    </source>
</evidence>
<dbReference type="PANTHER" id="PTHR43304">
    <property type="entry name" value="PHYTOCHROME-LIKE PROTEIN CPH1"/>
    <property type="match status" value="1"/>
</dbReference>
<keyword evidence="5" id="KW-0418">Kinase</keyword>
<dbReference type="Pfam" id="PF08447">
    <property type="entry name" value="PAS_3"/>
    <property type="match status" value="2"/>
</dbReference>
<keyword evidence="4" id="KW-0808">Transferase</keyword>
<dbReference type="NCBIfam" id="TIGR00229">
    <property type="entry name" value="sensory_box"/>
    <property type="match status" value="2"/>
</dbReference>
<dbReference type="InterPro" id="IPR001610">
    <property type="entry name" value="PAC"/>
</dbReference>
<keyword evidence="3" id="KW-0597">Phosphoprotein</keyword>
<feature type="domain" description="PAC" evidence="7">
    <location>
        <begin position="373"/>
        <end position="424"/>
    </location>
</feature>
<dbReference type="SUPFAM" id="SSF55874">
    <property type="entry name" value="ATPase domain of HSP90 chaperone/DNA topoisomerase II/histidine kinase"/>
    <property type="match status" value="1"/>
</dbReference>
<reference evidence="8 9" key="1">
    <citation type="submission" date="2020-08" db="EMBL/GenBank/DDBJ databases">
        <title>Genomic Encyclopedia of Type Strains, Phase III (KMG-III): the genomes of soil and plant-associated and newly described type strains.</title>
        <authorList>
            <person name="Whitman W."/>
        </authorList>
    </citation>
    <scope>NUCLEOTIDE SEQUENCE [LARGE SCALE GENOMIC DNA]</scope>
    <source>
        <strain evidence="8 9">CECT 8280</strain>
    </source>
</reference>
<dbReference type="InterPro" id="IPR003661">
    <property type="entry name" value="HisK_dim/P_dom"/>
</dbReference>
<organism evidence="8 9">
    <name type="scientific">Rhizobium laguerreae</name>
    <dbReference type="NCBI Taxonomy" id="1076926"/>
    <lineage>
        <taxon>Bacteria</taxon>
        <taxon>Pseudomonadati</taxon>
        <taxon>Pseudomonadota</taxon>
        <taxon>Alphaproteobacteria</taxon>
        <taxon>Hyphomicrobiales</taxon>
        <taxon>Rhizobiaceae</taxon>
        <taxon>Rhizobium/Agrobacterium group</taxon>
        <taxon>Rhizobium</taxon>
    </lineage>
</organism>
<dbReference type="InterPro" id="IPR013655">
    <property type="entry name" value="PAS_fold_3"/>
</dbReference>
<dbReference type="InterPro" id="IPR000700">
    <property type="entry name" value="PAS-assoc_C"/>
</dbReference>
<evidence type="ECO:0000259" key="6">
    <source>
        <dbReference type="PROSITE" id="PS50109"/>
    </source>
</evidence>
<dbReference type="SUPFAM" id="SSF55785">
    <property type="entry name" value="PYP-like sensor domain (PAS domain)"/>
    <property type="match status" value="3"/>
</dbReference>
<dbReference type="PROSITE" id="PS50113">
    <property type="entry name" value="PAC"/>
    <property type="match status" value="2"/>
</dbReference>
<evidence type="ECO:0000313" key="8">
    <source>
        <dbReference type="EMBL" id="MBB3163223.1"/>
    </source>
</evidence>
<name>A0ABR6GAC2_9HYPH</name>
<dbReference type="CDD" id="cd00082">
    <property type="entry name" value="HisKA"/>
    <property type="match status" value="1"/>
</dbReference>
<dbReference type="InterPro" id="IPR035965">
    <property type="entry name" value="PAS-like_dom_sf"/>
</dbReference>
<dbReference type="PRINTS" id="PR00344">
    <property type="entry name" value="BCTRLSENSOR"/>
</dbReference>
<evidence type="ECO:0000259" key="7">
    <source>
        <dbReference type="PROSITE" id="PS50113"/>
    </source>
</evidence>
<evidence type="ECO:0000256" key="1">
    <source>
        <dbReference type="ARBA" id="ARBA00000085"/>
    </source>
</evidence>
<dbReference type="InterPro" id="IPR005467">
    <property type="entry name" value="His_kinase_dom"/>
</dbReference>
<dbReference type="EC" id="2.7.13.3" evidence="2"/>
<dbReference type="Proteomes" id="UP000542811">
    <property type="component" value="Unassembled WGS sequence"/>
</dbReference>
<evidence type="ECO:0000256" key="2">
    <source>
        <dbReference type="ARBA" id="ARBA00012438"/>
    </source>
</evidence>
<dbReference type="PROSITE" id="PS50109">
    <property type="entry name" value="HIS_KIN"/>
    <property type="match status" value="1"/>
</dbReference>
<comment type="caution">
    <text evidence="8">The sequence shown here is derived from an EMBL/GenBank/DDBJ whole genome shotgun (WGS) entry which is preliminary data.</text>
</comment>
<dbReference type="Gene3D" id="1.10.287.130">
    <property type="match status" value="1"/>
</dbReference>
<sequence>MSDLLKAASENDVLRRCMDNLLTITILPETWKGESAADICNSLLNVLAEIVDVDFLFLRIIPQNGQPKVEIARIRPDGGLSHTAELSGFLSQLLGDVVSEWPQAAKLRCDNADYVTVQQHLGIHRCIGVLVAGTRKSSFPSEQDRLILHVAANQAAGVLNEVLRLGEDASGGAVKAHNRIVDAIPVMAWSTLPDGSADFFNEHFLSYLGVTTEQASGWGWAAALHPDDAESLKAVWIEMLASGRAGEAEARLRRWDGEYRWFLFRANPLFTDDASIVRWYGTNTDIDDRKRAEEDLRRSAAFLAQGQRLTETGSVWWRPATEEILWSDEAYRVAGYPTTQTPTVDLMLGRCHPEDLPLVSSLVMRAMQDGEDMELEHRLLMPDGKVKYVHVVLQNIGSDPADPEFIGAVSDITDRKIAEERLRRSEVLLAEGQRISRTGTFSWKVDTDEITFSEELNRIFGFEPETVVDFNKITERVFEEDLPLLAKKMADVRQGADNPDYEIRLFVDGQVKYVRVVGRIVRLLDDTTECIGAIQDVSAQRVAELARDKLRTELAQLARVMSLGRMAASIAHEVNQPLSGIITNANTSLRMLSATPTNIQGAIETARRTIRDANRAAEVIARLRRLVRLGVTVVEPVDLNEAAREVISLLSNNMQRGRISLDVKLSAALPLVAGDRVQLQQVIMNFLRNSIDAMAGVDQVSRNIVVRTAPVGTKEVHLTVEDTGAGHGTSNIARMFDEFHTTKLDSVGIGLSVSRSIIEGHGGKIWAEPSPAGGSIFGFSIPIQAASTGNPGAVAEADHP</sequence>
<feature type="domain" description="Histidine kinase" evidence="6">
    <location>
        <begin position="569"/>
        <end position="785"/>
    </location>
</feature>
<dbReference type="RefSeq" id="WP_077980459.1">
    <property type="nucleotide sequence ID" value="NZ_JACHXX010000004.1"/>
</dbReference>
<comment type="catalytic activity">
    <reaction evidence="1">
        <text>ATP + protein L-histidine = ADP + protein N-phospho-L-histidine.</text>
        <dbReference type="EC" id="2.7.13.3"/>
    </reaction>
</comment>
<dbReference type="SUPFAM" id="SSF47384">
    <property type="entry name" value="Homodimeric domain of signal transducing histidine kinase"/>
    <property type="match status" value="1"/>
</dbReference>
<evidence type="ECO:0000313" key="9">
    <source>
        <dbReference type="Proteomes" id="UP000542811"/>
    </source>
</evidence>
<dbReference type="SMART" id="SM00388">
    <property type="entry name" value="HisKA"/>
    <property type="match status" value="1"/>
</dbReference>
<accession>A0ABR6GAC2</accession>
<dbReference type="SMART" id="SM00091">
    <property type="entry name" value="PAS"/>
    <property type="match status" value="2"/>
</dbReference>
<dbReference type="EMBL" id="JACHXX010000004">
    <property type="protein sequence ID" value="MBB3163223.1"/>
    <property type="molecule type" value="Genomic_DNA"/>
</dbReference>
<feature type="domain" description="PAC" evidence="7">
    <location>
        <begin position="246"/>
        <end position="298"/>
    </location>
</feature>
<dbReference type="PANTHER" id="PTHR43304:SF1">
    <property type="entry name" value="PAC DOMAIN-CONTAINING PROTEIN"/>
    <property type="match status" value="1"/>
</dbReference>
<dbReference type="InterPro" id="IPR052162">
    <property type="entry name" value="Sensor_kinase/Photoreceptor"/>
</dbReference>
<dbReference type="Gene3D" id="3.30.565.10">
    <property type="entry name" value="Histidine kinase-like ATPase, C-terminal domain"/>
    <property type="match status" value="1"/>
</dbReference>
<dbReference type="InterPro" id="IPR004358">
    <property type="entry name" value="Sig_transdc_His_kin-like_C"/>
</dbReference>
<dbReference type="InterPro" id="IPR036097">
    <property type="entry name" value="HisK_dim/P_sf"/>
</dbReference>
<dbReference type="Gene3D" id="3.30.450.20">
    <property type="entry name" value="PAS domain"/>
    <property type="match status" value="3"/>
</dbReference>
<dbReference type="CDD" id="cd00130">
    <property type="entry name" value="PAS"/>
    <property type="match status" value="3"/>
</dbReference>
<dbReference type="SMART" id="SM00387">
    <property type="entry name" value="HATPase_c"/>
    <property type="match status" value="1"/>
</dbReference>
<dbReference type="InterPro" id="IPR003594">
    <property type="entry name" value="HATPase_dom"/>
</dbReference>
<dbReference type="Pfam" id="PF02518">
    <property type="entry name" value="HATPase_c"/>
    <property type="match status" value="1"/>
</dbReference>
<gene>
    <name evidence="8" type="ORF">FHS25_003701</name>
</gene>
<proteinExistence type="predicted"/>
<keyword evidence="9" id="KW-1185">Reference proteome</keyword>
<dbReference type="InterPro" id="IPR036890">
    <property type="entry name" value="HATPase_C_sf"/>
</dbReference>
<dbReference type="SMART" id="SM00086">
    <property type="entry name" value="PAC"/>
    <property type="match status" value="3"/>
</dbReference>